<proteinExistence type="predicted"/>
<evidence type="ECO:0000313" key="3">
    <source>
        <dbReference type="Proteomes" id="UP000008070"/>
    </source>
</evidence>
<keyword evidence="1" id="KW-0812">Transmembrane</keyword>
<dbReference type="HOGENOM" id="CLU_153803_0_0_5"/>
<protein>
    <recommendedName>
        <fullName evidence="4">DoxX family protein</fullName>
    </recommendedName>
</protein>
<evidence type="ECO:0000256" key="1">
    <source>
        <dbReference type="SAM" id="Phobius"/>
    </source>
</evidence>
<evidence type="ECO:0000313" key="2">
    <source>
        <dbReference type="EMBL" id="CAX26081.1"/>
    </source>
</evidence>
<feature type="transmembrane region" description="Helical" evidence="1">
    <location>
        <begin position="76"/>
        <end position="94"/>
    </location>
</feature>
<evidence type="ECO:0008006" key="4">
    <source>
        <dbReference type="Google" id="ProtNLM"/>
    </source>
</evidence>
<dbReference type="EMBL" id="FP103042">
    <property type="protein sequence ID" value="CAX26081.1"/>
    <property type="molecule type" value="Genomic_DNA"/>
</dbReference>
<feature type="transmembrane region" description="Helical" evidence="1">
    <location>
        <begin position="106"/>
        <end position="127"/>
    </location>
</feature>
<name>C7CFE7_METED</name>
<dbReference type="Proteomes" id="UP000008070">
    <property type="component" value="Chromosome"/>
</dbReference>
<organism evidence="2 3">
    <name type="scientific">Methylorubrum extorquens (strain DSM 6343 / CIP 106787 / DM4)</name>
    <name type="common">Methylobacterium extorquens</name>
    <dbReference type="NCBI Taxonomy" id="661410"/>
    <lineage>
        <taxon>Bacteria</taxon>
        <taxon>Pseudomonadati</taxon>
        <taxon>Pseudomonadota</taxon>
        <taxon>Alphaproteobacteria</taxon>
        <taxon>Hyphomicrobiales</taxon>
        <taxon>Methylobacteriaceae</taxon>
        <taxon>Methylorubrum</taxon>
    </lineage>
</organism>
<keyword evidence="1" id="KW-1133">Transmembrane helix</keyword>
<accession>C7CFE7</accession>
<keyword evidence="1" id="KW-0472">Membrane</keyword>
<dbReference type="GeneID" id="72991247"/>
<sequence length="141" mass="15097">MRASSSCLSFAALYGLILAANGLSMHVAPVTRYDNVSGVPATGPFNQHILREIGLIFALLAGAVLVGGLKLATRSLLWSAIAVWLAGHALFHIWEVLVGICAPYALARNFPGVSLTAIFASTLVLWARREMTSARKRHVLT</sequence>
<gene>
    <name evidence="2" type="ORF">METD_I4453</name>
</gene>
<dbReference type="AlphaFoldDB" id="C7CFE7"/>
<feature type="transmembrane region" description="Helical" evidence="1">
    <location>
        <begin position="48"/>
        <end position="69"/>
    </location>
</feature>
<dbReference type="KEGG" id="mdi:METDI4453"/>
<dbReference type="RefSeq" id="WP_015823773.1">
    <property type="nucleotide sequence ID" value="NC_012988.1"/>
</dbReference>
<reference evidence="3" key="1">
    <citation type="journal article" date="2009" name="PLoS ONE">
        <title>Methylobacterium genome sequences: a reference blueprint to investigate microbial metabolism of C1 compounds from natural and industrial sources.</title>
        <authorList>
            <person name="Vuilleumier S."/>
            <person name="Chistoserdova L."/>
            <person name="Lee M.-C."/>
            <person name="Bringel F."/>
            <person name="Lajus A."/>
            <person name="Zhou Y."/>
            <person name="Gourion B."/>
            <person name="Barbe V."/>
            <person name="Chang J."/>
            <person name="Cruveiller S."/>
            <person name="Dossat C."/>
            <person name="Gillett W."/>
            <person name="Gruffaz C."/>
            <person name="Haugen E."/>
            <person name="Hourcade E."/>
            <person name="Levy R."/>
            <person name="Mangenot S."/>
            <person name="Muller E."/>
            <person name="Nadalig T."/>
            <person name="Pagni M."/>
            <person name="Penny C."/>
            <person name="Peyraud R."/>
            <person name="Robinson D.G."/>
            <person name="Roche D."/>
            <person name="Rouy Z."/>
            <person name="Saenampechek C."/>
            <person name="Salvignol G."/>
            <person name="Vallenet D."/>
            <person name="Wu Z."/>
            <person name="Marx C.J."/>
            <person name="Vorholt J.A."/>
            <person name="Olson M.V."/>
            <person name="Kaul R."/>
            <person name="Weissenbach J."/>
            <person name="Medigue C."/>
            <person name="Lidstrom M.E."/>
        </authorList>
    </citation>
    <scope>NUCLEOTIDE SEQUENCE [LARGE SCALE GENOMIC DNA]</scope>
    <source>
        <strain evidence="3">DSM 6343 / CIP 106787 / DM4</strain>
    </source>
</reference>